<dbReference type="STRING" id="135208.A0A4Y9ZKP1"/>
<name>A0A4Y9ZKP1_9AGAM</name>
<keyword evidence="1" id="KW-0812">Transmembrane</keyword>
<evidence type="ECO:0000259" key="2">
    <source>
        <dbReference type="Pfam" id="PF20152"/>
    </source>
</evidence>
<feature type="domain" description="DUF6534" evidence="2">
    <location>
        <begin position="174"/>
        <end position="252"/>
    </location>
</feature>
<feature type="transmembrane region" description="Helical" evidence="1">
    <location>
        <begin position="17"/>
        <end position="39"/>
    </location>
</feature>
<dbReference type="PANTHER" id="PTHR40465">
    <property type="entry name" value="CHROMOSOME 1, WHOLE GENOME SHOTGUN SEQUENCE"/>
    <property type="match status" value="1"/>
</dbReference>
<feature type="transmembrane region" description="Helical" evidence="1">
    <location>
        <begin position="202"/>
        <end position="223"/>
    </location>
</feature>
<dbReference type="Proteomes" id="UP000298061">
    <property type="component" value="Unassembled WGS sequence"/>
</dbReference>
<dbReference type="EMBL" id="SFCI01002100">
    <property type="protein sequence ID" value="TFY74411.1"/>
    <property type="molecule type" value="Genomic_DNA"/>
</dbReference>
<keyword evidence="1" id="KW-0472">Membrane</keyword>
<organism evidence="3 4">
    <name type="scientific">Hericium alpestre</name>
    <dbReference type="NCBI Taxonomy" id="135208"/>
    <lineage>
        <taxon>Eukaryota</taxon>
        <taxon>Fungi</taxon>
        <taxon>Dikarya</taxon>
        <taxon>Basidiomycota</taxon>
        <taxon>Agaricomycotina</taxon>
        <taxon>Agaricomycetes</taxon>
        <taxon>Russulales</taxon>
        <taxon>Hericiaceae</taxon>
        <taxon>Hericium</taxon>
    </lineage>
</organism>
<keyword evidence="4" id="KW-1185">Reference proteome</keyword>
<keyword evidence="1" id="KW-1133">Transmembrane helix</keyword>
<protein>
    <recommendedName>
        <fullName evidence="2">DUF6534 domain-containing protein</fullName>
    </recommendedName>
</protein>
<comment type="caution">
    <text evidence="3">The sequence shown here is derived from an EMBL/GenBank/DDBJ whole genome shotgun (WGS) entry which is preliminary data.</text>
</comment>
<evidence type="ECO:0000313" key="4">
    <source>
        <dbReference type="Proteomes" id="UP000298061"/>
    </source>
</evidence>
<feature type="transmembrane region" description="Helical" evidence="1">
    <location>
        <begin position="235"/>
        <end position="253"/>
    </location>
</feature>
<feature type="transmembrane region" description="Helical" evidence="1">
    <location>
        <begin position="51"/>
        <end position="68"/>
    </location>
</feature>
<gene>
    <name evidence="3" type="ORF">EWM64_g9601</name>
</gene>
<reference evidence="3 4" key="1">
    <citation type="submission" date="2019-02" db="EMBL/GenBank/DDBJ databases">
        <title>Genome sequencing of the rare red list fungi Hericium alpestre (H. flagellum).</title>
        <authorList>
            <person name="Buettner E."/>
            <person name="Kellner H."/>
        </authorList>
    </citation>
    <scope>NUCLEOTIDE SEQUENCE [LARGE SCALE GENOMIC DNA]</scope>
    <source>
        <strain evidence="3 4">DSM 108284</strain>
    </source>
</reference>
<feature type="transmembrane region" description="Helical" evidence="1">
    <location>
        <begin position="159"/>
        <end position="190"/>
    </location>
</feature>
<proteinExistence type="predicted"/>
<dbReference type="Pfam" id="PF20152">
    <property type="entry name" value="DUF6534"/>
    <property type="match status" value="1"/>
</dbReference>
<dbReference type="OrthoDB" id="3251949at2759"/>
<evidence type="ECO:0000313" key="3">
    <source>
        <dbReference type="EMBL" id="TFY74411.1"/>
    </source>
</evidence>
<dbReference type="InterPro" id="IPR045339">
    <property type="entry name" value="DUF6534"/>
</dbReference>
<feature type="transmembrane region" description="Helical" evidence="1">
    <location>
        <begin position="118"/>
        <end position="139"/>
    </location>
</feature>
<feature type="transmembrane region" description="Helical" evidence="1">
    <location>
        <begin position="88"/>
        <end position="106"/>
    </location>
</feature>
<sequence>MADIQALEPDVLTEAPLLLGGFIQAVLQGVIFAQAMKYWGSPLDDTRRMKAYVVVLVLLSALQTSLIVYKQWIVLVMHKRWSSSPLNWSQLFVNGLLCSVCETFLIRRCWKATKRNTWVLVFLVLIGLIVFGANLYLAIGIGQVSKYEVPNNDPLDSDWYFPTAFAFNLWIVGSLALDVIVTSILMVYLWQSKTGLGYLDKALKHIISITWESAALPCATMVITTGLYHSKPPRSRHLVLLFILLAGKFYVLVAR</sequence>
<dbReference type="PANTHER" id="PTHR40465:SF1">
    <property type="entry name" value="DUF6534 DOMAIN-CONTAINING PROTEIN"/>
    <property type="match status" value="1"/>
</dbReference>
<evidence type="ECO:0000256" key="1">
    <source>
        <dbReference type="SAM" id="Phobius"/>
    </source>
</evidence>
<dbReference type="AlphaFoldDB" id="A0A4Y9ZKP1"/>
<accession>A0A4Y9ZKP1</accession>